<dbReference type="GO" id="GO:0046872">
    <property type="term" value="F:metal ion binding"/>
    <property type="evidence" value="ECO:0007669"/>
    <property type="project" value="UniProtKB-KW"/>
</dbReference>
<evidence type="ECO:0000256" key="3">
    <source>
        <dbReference type="ARBA" id="ARBA00023004"/>
    </source>
</evidence>
<reference evidence="5 6" key="1">
    <citation type="submission" date="2015-10" db="EMBL/GenBank/DDBJ databases">
        <title>Draft genome sequence of Streptomyces bungoensis DSM 41781, type strain for the species Streptomyces bungoensis.</title>
        <authorList>
            <person name="Ruckert C."/>
            <person name="Winkler A."/>
            <person name="Kalinowski J."/>
            <person name="Kampfer P."/>
            <person name="Glaeser S."/>
        </authorList>
    </citation>
    <scope>NUCLEOTIDE SEQUENCE [LARGE SCALE GENOMIC DNA]</scope>
    <source>
        <strain evidence="5 6">DSM 41781</strain>
    </source>
</reference>
<dbReference type="RefSeq" id="WP_061931053.1">
    <property type="nucleotide sequence ID" value="NZ_JBEYBH010000057.1"/>
</dbReference>
<dbReference type="SUPFAM" id="SSF51197">
    <property type="entry name" value="Clavaminate synthase-like"/>
    <property type="match status" value="1"/>
</dbReference>
<organism evidence="5 6">
    <name type="scientific">Streptomyces bungoensis</name>
    <dbReference type="NCBI Taxonomy" id="285568"/>
    <lineage>
        <taxon>Bacteria</taxon>
        <taxon>Bacillati</taxon>
        <taxon>Actinomycetota</taxon>
        <taxon>Actinomycetes</taxon>
        <taxon>Kitasatosporales</taxon>
        <taxon>Streptomycetaceae</taxon>
        <taxon>Streptomyces</taxon>
    </lineage>
</organism>
<dbReference type="AlphaFoldDB" id="A0A124I0U7"/>
<evidence type="ECO:0000256" key="2">
    <source>
        <dbReference type="ARBA" id="ARBA00022723"/>
    </source>
</evidence>
<evidence type="ECO:0000313" key="6">
    <source>
        <dbReference type="Proteomes" id="UP000053024"/>
    </source>
</evidence>
<keyword evidence="3" id="KW-0408">Iron</keyword>
<evidence type="ECO:0000313" key="5">
    <source>
        <dbReference type="EMBL" id="KUN75296.1"/>
    </source>
</evidence>
<gene>
    <name evidence="5" type="ORF">AQJ66_36140</name>
</gene>
<keyword evidence="2" id="KW-0479">Metal-binding</keyword>
<evidence type="ECO:0000259" key="4">
    <source>
        <dbReference type="Pfam" id="PF08007"/>
    </source>
</evidence>
<dbReference type="Pfam" id="PF08007">
    <property type="entry name" value="JmjC_2"/>
    <property type="match status" value="1"/>
</dbReference>
<dbReference type="PANTHER" id="PTHR13096">
    <property type="entry name" value="MINA53 MYC INDUCED NUCLEAR ANTIGEN"/>
    <property type="match status" value="1"/>
</dbReference>
<name>A0A124I0U7_9ACTN</name>
<protein>
    <recommendedName>
        <fullName evidence="4">JmjC domain-containing protein</fullName>
    </recommendedName>
</protein>
<dbReference type="STRING" id="285568.AQJ66_36140"/>
<dbReference type="Proteomes" id="UP000053024">
    <property type="component" value="Unassembled WGS sequence"/>
</dbReference>
<keyword evidence="6" id="KW-1185">Reference proteome</keyword>
<accession>A0A124I0U7</accession>
<dbReference type="PANTHER" id="PTHR13096:SF8">
    <property type="entry name" value="RIBOSOMAL OXYGENASE 1"/>
    <property type="match status" value="1"/>
</dbReference>
<dbReference type="InterPro" id="IPR003347">
    <property type="entry name" value="JmjC_dom"/>
</dbReference>
<dbReference type="OrthoDB" id="9764016at2"/>
<sequence length="360" mass="39267">MTAYDAFTHARALLDGLGEQRPPDTGVRLYEPASDDEESAGHADREALLAGVWSALARPGALATNFRLVESGRQIDRSRWLRSRVGDGEVLHTALVPTYLHSAVERGATLVVSHLEALDERVMLLCEALEYLLHARAWINCYVTAGDNSAFDVHSDDHDALVLQLLGSKRWQVDSRVGARSRDLADDSLDRVLVPGMCLSVPRDTAHRVSGTGGLTVHLTVGYEPFADVLEETRAAHALAGRPAPDPGREWLAARLAMRPDRRAGASLPSALTGEVRPTTRIRWAGRFPPHITTDQDHLTVTTMGRRIRLDHRLGPAVRLLARGGALTFGELTVRSDLPAADLRALVAFGARNDFLICEG</sequence>
<evidence type="ECO:0000256" key="1">
    <source>
        <dbReference type="ARBA" id="ARBA00001954"/>
    </source>
</evidence>
<feature type="domain" description="JmjC" evidence="4">
    <location>
        <begin position="125"/>
        <end position="224"/>
    </location>
</feature>
<dbReference type="EMBL" id="LMWX01000097">
    <property type="protein sequence ID" value="KUN75296.1"/>
    <property type="molecule type" value="Genomic_DNA"/>
</dbReference>
<dbReference type="Gene3D" id="2.60.120.650">
    <property type="entry name" value="Cupin"/>
    <property type="match status" value="1"/>
</dbReference>
<dbReference type="InterPro" id="IPR039994">
    <property type="entry name" value="NO66-like"/>
</dbReference>
<comment type="cofactor">
    <cofactor evidence="1">
        <name>Fe(2+)</name>
        <dbReference type="ChEBI" id="CHEBI:29033"/>
    </cofactor>
</comment>
<comment type="caution">
    <text evidence="5">The sequence shown here is derived from an EMBL/GenBank/DDBJ whole genome shotgun (WGS) entry which is preliminary data.</text>
</comment>
<proteinExistence type="predicted"/>